<comment type="caution">
    <text evidence="1">The sequence shown here is derived from an EMBL/GenBank/DDBJ whole genome shotgun (WGS) entry which is preliminary data.</text>
</comment>
<sequence length="72" mass="8194">MLARFGGELDVGQLQRQQLLYDRDPQGGDFLHLYTRPFTAGRFFFELTERRAGYALYGAANAAVRLAAMQYC</sequence>
<reference evidence="1" key="1">
    <citation type="submission" date="2020-10" db="EMBL/GenBank/DDBJ databases">
        <title>Genome Sequence of ESBL Producing Zambian Clinical Strains.</title>
        <authorList>
            <person name="Shawa M."/>
            <person name="Furuta Y."/>
            <person name="Simbotwe M."/>
            <person name="Mulenga E."/>
            <person name="Mubanga M."/>
            <person name="Mulenga G."/>
            <person name="Kaile C."/>
            <person name="Zorigt T."/>
            <person name="Hang'ombe B."/>
            <person name="Higashi H."/>
        </authorList>
    </citation>
    <scope>NUCLEOTIDE SEQUENCE</scope>
    <source>
        <strain evidence="1">Zam_UTH_09</strain>
    </source>
</reference>
<dbReference type="Gene3D" id="3.10.180.10">
    <property type="entry name" value="2,3-Dihydroxybiphenyl 1,2-Dioxygenase, domain 1"/>
    <property type="match status" value="1"/>
</dbReference>
<dbReference type="InterPro" id="IPR029068">
    <property type="entry name" value="Glyas_Bleomycin-R_OHBP_Dase"/>
</dbReference>
<evidence type="ECO:0008006" key="3">
    <source>
        <dbReference type="Google" id="ProtNLM"/>
    </source>
</evidence>
<accession>A0A919LPU2</accession>
<dbReference type="Proteomes" id="UP000655094">
    <property type="component" value="Unassembled WGS sequence"/>
</dbReference>
<evidence type="ECO:0000313" key="1">
    <source>
        <dbReference type="EMBL" id="GHK50908.1"/>
    </source>
</evidence>
<organism evidence="1 2">
    <name type="scientific">Klebsiella pneumoniae</name>
    <dbReference type="NCBI Taxonomy" id="573"/>
    <lineage>
        <taxon>Bacteria</taxon>
        <taxon>Pseudomonadati</taxon>
        <taxon>Pseudomonadota</taxon>
        <taxon>Gammaproteobacteria</taxon>
        <taxon>Enterobacterales</taxon>
        <taxon>Enterobacteriaceae</taxon>
        <taxon>Klebsiella/Raoultella group</taxon>
        <taxon>Klebsiella</taxon>
        <taxon>Klebsiella pneumoniae complex</taxon>
    </lineage>
</organism>
<gene>
    <name evidence="1" type="ORF">KPZU09_06440</name>
</gene>
<dbReference type="EMBL" id="BNFF01000001">
    <property type="protein sequence ID" value="GHK50908.1"/>
    <property type="molecule type" value="Genomic_DNA"/>
</dbReference>
<name>A0A919LPU2_KLEPN</name>
<protein>
    <recommendedName>
        <fullName evidence="3">4-hydroxyphenylpyruvate dioxygenase</fullName>
    </recommendedName>
</protein>
<dbReference type="AlphaFoldDB" id="A0A919LPU2"/>
<proteinExistence type="predicted"/>
<dbReference type="SUPFAM" id="SSF54593">
    <property type="entry name" value="Glyoxalase/Bleomycin resistance protein/Dihydroxybiphenyl dioxygenase"/>
    <property type="match status" value="1"/>
</dbReference>
<evidence type="ECO:0000313" key="2">
    <source>
        <dbReference type="Proteomes" id="UP000655094"/>
    </source>
</evidence>